<dbReference type="OrthoDB" id="5959530at2"/>
<dbReference type="STRING" id="1384054.N790_04485"/>
<gene>
    <name evidence="1" type="ORF">N790_04485</name>
</gene>
<reference evidence="1 2" key="1">
    <citation type="submission" date="2013-09" db="EMBL/GenBank/DDBJ databases">
        <title>Genome sequencing of Arenimonas malthae.</title>
        <authorList>
            <person name="Chen F."/>
            <person name="Wang G."/>
        </authorList>
    </citation>
    <scope>NUCLEOTIDE SEQUENCE [LARGE SCALE GENOMIC DNA]</scope>
    <source>
        <strain evidence="1 2">CC-JY-1</strain>
    </source>
</reference>
<protein>
    <recommendedName>
        <fullName evidence="3">DUF3301 domain-containing protein</fullName>
    </recommendedName>
</protein>
<dbReference type="Proteomes" id="UP000029392">
    <property type="component" value="Unassembled WGS sequence"/>
</dbReference>
<accession>A0A091C4J9</accession>
<dbReference type="AlphaFoldDB" id="A0A091C4J9"/>
<organism evidence="1 2">
    <name type="scientific">Arenimonas malthae CC-JY-1</name>
    <dbReference type="NCBI Taxonomy" id="1384054"/>
    <lineage>
        <taxon>Bacteria</taxon>
        <taxon>Pseudomonadati</taxon>
        <taxon>Pseudomonadota</taxon>
        <taxon>Gammaproteobacteria</taxon>
        <taxon>Lysobacterales</taxon>
        <taxon>Lysobacteraceae</taxon>
        <taxon>Arenimonas</taxon>
    </lineage>
</organism>
<evidence type="ECO:0000313" key="2">
    <source>
        <dbReference type="Proteomes" id="UP000029392"/>
    </source>
</evidence>
<name>A0A091C4J9_9GAMM</name>
<dbReference type="RefSeq" id="WP_052385670.1">
    <property type="nucleotide sequence ID" value="NZ_AVCH01000063.1"/>
</dbReference>
<dbReference type="PATRIC" id="fig|1384054.3.peg.749"/>
<dbReference type="EMBL" id="AVCH01000063">
    <property type="protein sequence ID" value="KFN51560.1"/>
    <property type="molecule type" value="Genomic_DNA"/>
</dbReference>
<evidence type="ECO:0008006" key="3">
    <source>
        <dbReference type="Google" id="ProtNLM"/>
    </source>
</evidence>
<evidence type="ECO:0000313" key="1">
    <source>
        <dbReference type="EMBL" id="KFN51560.1"/>
    </source>
</evidence>
<proteinExistence type="predicted"/>
<comment type="caution">
    <text evidence="1">The sequence shown here is derived from an EMBL/GenBank/DDBJ whole genome shotgun (WGS) entry which is preliminary data.</text>
</comment>
<sequence length="109" mass="11640">MLSTLIVSALAMGLLVFWFAGRAAAETATVIGQRACARAGVQWLDQSVHLLAIRVRRGPDGWLGLERHFGFEYSTGGEDRHAGRIVLHGRQLRALAGPMPPGPAGPALD</sequence>
<keyword evidence="2" id="KW-1185">Reference proteome</keyword>
<dbReference type="Pfam" id="PF11743">
    <property type="entry name" value="DUF3301"/>
    <property type="match status" value="1"/>
</dbReference>
<dbReference type="eggNOG" id="ENOG5032ZC9">
    <property type="taxonomic scope" value="Bacteria"/>
</dbReference>
<dbReference type="InterPro" id="IPR021732">
    <property type="entry name" value="DUF3301"/>
</dbReference>